<name>A0A2I0BFF6_9ASPA</name>
<dbReference type="PANTHER" id="PTHR31602:SF42">
    <property type="entry name" value="GROWTH-REGULATING FACTOR 2"/>
    <property type="match status" value="1"/>
</dbReference>
<feature type="compositionally biased region" description="Low complexity" evidence="6">
    <location>
        <begin position="17"/>
        <end position="33"/>
    </location>
</feature>
<dbReference type="GO" id="GO:0032502">
    <property type="term" value="P:developmental process"/>
    <property type="evidence" value="ECO:0007669"/>
    <property type="project" value="InterPro"/>
</dbReference>
<evidence type="ECO:0000259" key="7">
    <source>
        <dbReference type="PROSITE" id="PS51666"/>
    </source>
</evidence>
<dbReference type="GO" id="GO:0006355">
    <property type="term" value="P:regulation of DNA-templated transcription"/>
    <property type="evidence" value="ECO:0007669"/>
    <property type="project" value="InterPro"/>
</dbReference>
<dbReference type="InterPro" id="IPR031137">
    <property type="entry name" value="GRF"/>
</dbReference>
<evidence type="ECO:0000259" key="8">
    <source>
        <dbReference type="PROSITE" id="PS51667"/>
    </source>
</evidence>
<evidence type="ECO:0000256" key="6">
    <source>
        <dbReference type="SAM" id="MobiDB-lite"/>
    </source>
</evidence>
<accession>A0A2I0BFF6</accession>
<feature type="short sequence motif" description="Bipartite nuclear localization signal" evidence="4">
    <location>
        <begin position="257"/>
        <end position="264"/>
    </location>
</feature>
<dbReference type="PROSITE" id="PS51666">
    <property type="entry name" value="QLQ"/>
    <property type="match status" value="1"/>
</dbReference>
<feature type="region of interest" description="Disordered" evidence="6">
    <location>
        <begin position="257"/>
        <end position="290"/>
    </location>
</feature>
<evidence type="ECO:0000256" key="4">
    <source>
        <dbReference type="PROSITE-ProRule" id="PRU01002"/>
    </source>
</evidence>
<feature type="compositionally biased region" description="Polar residues" evidence="6">
    <location>
        <begin position="569"/>
        <end position="583"/>
    </location>
</feature>
<feature type="compositionally biased region" description="Low complexity" evidence="6">
    <location>
        <begin position="458"/>
        <end position="467"/>
    </location>
</feature>
<dbReference type="PANTHER" id="PTHR31602">
    <property type="entry name" value="GROWTH-REGULATING FACTOR 5"/>
    <property type="match status" value="1"/>
</dbReference>
<dbReference type="SMART" id="SM00951">
    <property type="entry name" value="QLQ"/>
    <property type="match status" value="1"/>
</dbReference>
<feature type="short sequence motif" description="Bipartite nuclear localization signal" evidence="4">
    <location>
        <begin position="229"/>
        <end position="239"/>
    </location>
</feature>
<organism evidence="9 10">
    <name type="scientific">Apostasia shenzhenica</name>
    <dbReference type="NCBI Taxonomy" id="1088818"/>
    <lineage>
        <taxon>Eukaryota</taxon>
        <taxon>Viridiplantae</taxon>
        <taxon>Streptophyta</taxon>
        <taxon>Embryophyta</taxon>
        <taxon>Tracheophyta</taxon>
        <taxon>Spermatophyta</taxon>
        <taxon>Magnoliopsida</taxon>
        <taxon>Liliopsida</taxon>
        <taxon>Asparagales</taxon>
        <taxon>Orchidaceae</taxon>
        <taxon>Apostasioideae</taxon>
        <taxon>Apostasia</taxon>
    </lineage>
</organism>
<dbReference type="InterPro" id="IPR014977">
    <property type="entry name" value="WRC_dom"/>
</dbReference>
<comment type="function">
    <text evidence="5">Transcription activator.</text>
</comment>
<comment type="domain">
    <text evidence="5">The QLQ domain and WRC domain may be involved in protein-protein interaction and DNA-binding, respectively.</text>
</comment>
<feature type="region of interest" description="Disordered" evidence="6">
    <location>
        <begin position="17"/>
        <end position="38"/>
    </location>
</feature>
<dbReference type="OrthoDB" id="1927209at2759"/>
<keyword evidence="10" id="KW-1185">Reference proteome</keyword>
<dbReference type="GO" id="GO:0006351">
    <property type="term" value="P:DNA-templated transcription"/>
    <property type="evidence" value="ECO:0007669"/>
    <property type="project" value="UniProtKB-UniRule"/>
</dbReference>
<dbReference type="STRING" id="1088818.A0A2I0BFF6"/>
<gene>
    <name evidence="9" type="primary">GRF6</name>
    <name evidence="9" type="ORF">AXF42_Ash003158</name>
</gene>
<proteinExistence type="inferred from homology"/>
<protein>
    <recommendedName>
        <fullName evidence="5">Growth-regulating factor</fullName>
    </recommendedName>
</protein>
<feature type="compositionally biased region" description="Polar residues" evidence="6">
    <location>
        <begin position="278"/>
        <end position="290"/>
    </location>
</feature>
<dbReference type="Proteomes" id="UP000236161">
    <property type="component" value="Unassembled WGS sequence"/>
</dbReference>
<feature type="domain" description="QLQ" evidence="7">
    <location>
        <begin position="155"/>
        <end position="190"/>
    </location>
</feature>
<evidence type="ECO:0000256" key="2">
    <source>
        <dbReference type="ARBA" id="ARBA00008122"/>
    </source>
</evidence>
<comment type="subcellular location">
    <subcellularLocation>
        <location evidence="1 4 5">Nucleus</location>
    </subcellularLocation>
</comment>
<dbReference type="EMBL" id="KZ451885">
    <property type="protein sequence ID" value="PKA66504.1"/>
    <property type="molecule type" value="Genomic_DNA"/>
</dbReference>
<feature type="region of interest" description="Disordered" evidence="6">
    <location>
        <begin position="458"/>
        <end position="477"/>
    </location>
</feature>
<dbReference type="Pfam" id="PF08879">
    <property type="entry name" value="WRC"/>
    <property type="match status" value="1"/>
</dbReference>
<keyword evidence="3 4" id="KW-0539">Nucleus</keyword>
<dbReference type="GO" id="GO:0005634">
    <property type="term" value="C:nucleus"/>
    <property type="evidence" value="ECO:0007669"/>
    <property type="project" value="UniProtKB-SubCell"/>
</dbReference>
<evidence type="ECO:0000256" key="5">
    <source>
        <dbReference type="RuleBase" id="RU367127"/>
    </source>
</evidence>
<dbReference type="Pfam" id="PF08880">
    <property type="entry name" value="QLQ"/>
    <property type="match status" value="1"/>
</dbReference>
<dbReference type="GO" id="GO:0005524">
    <property type="term" value="F:ATP binding"/>
    <property type="evidence" value="ECO:0007669"/>
    <property type="project" value="UniProtKB-UniRule"/>
</dbReference>
<feature type="domain" description="WRC" evidence="8">
    <location>
        <begin position="224"/>
        <end position="268"/>
    </location>
</feature>
<keyword evidence="5" id="KW-0010">Activator</keyword>
<reference evidence="9 10" key="1">
    <citation type="journal article" date="2017" name="Nature">
        <title>The Apostasia genome and the evolution of orchids.</title>
        <authorList>
            <person name="Zhang G.Q."/>
            <person name="Liu K.W."/>
            <person name="Li Z."/>
            <person name="Lohaus R."/>
            <person name="Hsiao Y.Y."/>
            <person name="Niu S.C."/>
            <person name="Wang J.Y."/>
            <person name="Lin Y.C."/>
            <person name="Xu Q."/>
            <person name="Chen L.J."/>
            <person name="Yoshida K."/>
            <person name="Fujiwara S."/>
            <person name="Wang Z.W."/>
            <person name="Zhang Y.Q."/>
            <person name="Mitsuda N."/>
            <person name="Wang M."/>
            <person name="Liu G.H."/>
            <person name="Pecoraro L."/>
            <person name="Huang H.X."/>
            <person name="Xiao X.J."/>
            <person name="Lin M."/>
            <person name="Wu X.Y."/>
            <person name="Wu W.L."/>
            <person name="Chen Y.Y."/>
            <person name="Chang S.B."/>
            <person name="Sakamoto S."/>
            <person name="Ohme-Takagi M."/>
            <person name="Yagi M."/>
            <person name="Zeng S.J."/>
            <person name="Shen C.Y."/>
            <person name="Yeh C.M."/>
            <person name="Luo Y.B."/>
            <person name="Tsai W.C."/>
            <person name="Van de Peer Y."/>
            <person name="Liu Z.J."/>
        </authorList>
    </citation>
    <scope>NUCLEOTIDE SEQUENCE [LARGE SCALE GENOMIC DNA]</scope>
    <source>
        <strain evidence="10">cv. Shenzhen</strain>
        <tissue evidence="9">Stem</tissue>
    </source>
</reference>
<comment type="similarity">
    <text evidence="2 5">Belongs to the GRF family.</text>
</comment>
<sequence length="583" mass="62889">MDFRGALNMDGSLHFSSESHSPFSSPFPTSASESKQRGVSEFDFSKHGRFMGLEGNEWSPSRLKTASSSDSVLTPTSKAAACVLRSNSYSLFPDGEQMLSFSSSVPDPVLLSNDGTLPFYHCRSPSAPSNLKNPGLWSTSSNMGTHGILAGIRGPFTPSQWMELEHQAMIYKYIDAKTPVPSSLLFPIGRNLKQAGFPPFTAGSYGTGTSGWGSFHMGLAGNADPEPGRCRRTDGKKWRCSRDAVVDQKYCERHMNRGRHRSRKHVEGLSGHTANAAMPTSITPSKSVSPGSIDSSYNSLTIAHRPQSKSWHPGKAEASSLQPDRLLMNKENGHEPIGNAEGLSILTGFSTRPVDMLFPSSKQKDSFDGTSTLSNFGKLISTDSLLSPPSSSYAEILSFAVAPEKNVQPSKTHHPLLHFIDDYSRNQSASHSAVSWPDVDEMHTDRTTQLSISIPITSSEFSSSSSSPNHDRLASSPARHSSWIPISWEPTLGGPLGEVLTNTSSKPNKPLSMNHSSSSLNLLTDGWDSNSRLESSPTGVLQKASFISLSSSTGSSPQAENHITHESTDLGSTMAKPSTITLL</sequence>
<feature type="region of interest" description="Disordered" evidence="6">
    <location>
        <begin position="550"/>
        <end position="583"/>
    </location>
</feature>
<evidence type="ECO:0000313" key="10">
    <source>
        <dbReference type="Proteomes" id="UP000236161"/>
    </source>
</evidence>
<dbReference type="InterPro" id="IPR014978">
    <property type="entry name" value="Gln-Leu-Gln_QLQ"/>
</dbReference>
<keyword evidence="5" id="KW-0804">Transcription</keyword>
<keyword evidence="5" id="KW-0805">Transcription regulation</keyword>
<evidence type="ECO:0000256" key="3">
    <source>
        <dbReference type="ARBA" id="ARBA00023242"/>
    </source>
</evidence>
<evidence type="ECO:0000256" key="1">
    <source>
        <dbReference type="ARBA" id="ARBA00004123"/>
    </source>
</evidence>
<dbReference type="PROSITE" id="PS51667">
    <property type="entry name" value="WRC"/>
    <property type="match status" value="1"/>
</dbReference>
<evidence type="ECO:0000313" key="9">
    <source>
        <dbReference type="EMBL" id="PKA66504.1"/>
    </source>
</evidence>
<dbReference type="AlphaFoldDB" id="A0A2I0BFF6"/>